<dbReference type="Pfam" id="PF00665">
    <property type="entry name" value="rve"/>
    <property type="match status" value="1"/>
</dbReference>
<evidence type="ECO:0000256" key="1">
    <source>
        <dbReference type="SAM" id="MobiDB-lite"/>
    </source>
</evidence>
<proteinExistence type="predicted"/>
<dbReference type="InterPro" id="IPR056924">
    <property type="entry name" value="SH3_Tf2-1"/>
</dbReference>
<dbReference type="EMBL" id="RCMK01002032">
    <property type="protein sequence ID" value="KAG2885489.1"/>
    <property type="molecule type" value="Genomic_DNA"/>
</dbReference>
<evidence type="ECO:0000259" key="2">
    <source>
        <dbReference type="PROSITE" id="PS50994"/>
    </source>
</evidence>
<dbReference type="AlphaFoldDB" id="A0A8T1ALM6"/>
<dbReference type="VEuPathDB" id="FungiDB:PC110_g20470"/>
<evidence type="ECO:0000313" key="3">
    <source>
        <dbReference type="EMBL" id="KAG2885489.1"/>
    </source>
</evidence>
<feature type="domain" description="Integrase catalytic" evidence="2">
    <location>
        <begin position="8"/>
        <end position="167"/>
    </location>
</feature>
<feature type="region of interest" description="Disordered" evidence="1">
    <location>
        <begin position="302"/>
        <end position="326"/>
    </location>
</feature>
<accession>A0A8T1ALM6</accession>
<dbReference type="PANTHER" id="PTHR37984">
    <property type="entry name" value="PROTEIN CBG26694"/>
    <property type="match status" value="1"/>
</dbReference>
<dbReference type="InterPro" id="IPR012337">
    <property type="entry name" value="RNaseH-like_sf"/>
</dbReference>
<protein>
    <recommendedName>
        <fullName evidence="2">Integrase catalytic domain-containing protein</fullName>
    </recommendedName>
</protein>
<name>A0A8T1ALM6_9STRA</name>
<dbReference type="InterPro" id="IPR036397">
    <property type="entry name" value="RNaseH_sf"/>
</dbReference>
<dbReference type="InterPro" id="IPR001584">
    <property type="entry name" value="Integrase_cat-core"/>
</dbReference>
<dbReference type="GO" id="GO:0015074">
    <property type="term" value="P:DNA integration"/>
    <property type="evidence" value="ECO:0007669"/>
    <property type="project" value="InterPro"/>
</dbReference>
<sequence>MQRMPVQDLSGPFSLLVVDAIGPLVVTPRGNKYILVFVDYFTRWVEAFAVASLDTISFVDAMIEGVICRHGVQERLLSDCGSNFTSNLARSLYETLGIKKMFSSAYHPQTQGLVERFNGTLMCMLRMYVSETQTDWDVYLPRVLFAYRTAYHEGLGDTPFFSWYGRDPVLPIDFAFLNTGKDWKSNEVAVYRRKVYHSLRDSRRLVERQLIKAQDRHEKRLDKQVRVTYAEGDAVWVYQFFRARLGERKTKKLAFSWHGPYRIVGQVGENAYRVTIPSHPNKIVTVNVNRLKRFRGRWSRPFTDEIPEGAEENASEDGTGPLQEEDLPSTSFVERLSVGGEETAFSGVSSPIVDIVAKWIEARELHCLGA</sequence>
<evidence type="ECO:0000313" key="4">
    <source>
        <dbReference type="Proteomes" id="UP000736787"/>
    </source>
</evidence>
<organism evidence="3 4">
    <name type="scientific">Phytophthora cactorum</name>
    <dbReference type="NCBI Taxonomy" id="29920"/>
    <lineage>
        <taxon>Eukaryota</taxon>
        <taxon>Sar</taxon>
        <taxon>Stramenopiles</taxon>
        <taxon>Oomycota</taxon>
        <taxon>Peronosporomycetes</taxon>
        <taxon>Peronosporales</taxon>
        <taxon>Peronosporaceae</taxon>
        <taxon>Phytophthora</taxon>
    </lineage>
</organism>
<gene>
    <name evidence="3" type="ORF">PC117_g25590</name>
</gene>
<dbReference type="GO" id="GO:0003676">
    <property type="term" value="F:nucleic acid binding"/>
    <property type="evidence" value="ECO:0007669"/>
    <property type="project" value="InterPro"/>
</dbReference>
<dbReference type="Gene3D" id="3.30.420.10">
    <property type="entry name" value="Ribonuclease H-like superfamily/Ribonuclease H"/>
    <property type="match status" value="1"/>
</dbReference>
<comment type="caution">
    <text evidence="3">The sequence shown here is derived from an EMBL/GenBank/DDBJ whole genome shotgun (WGS) entry which is preliminary data.</text>
</comment>
<dbReference type="InterPro" id="IPR050951">
    <property type="entry name" value="Retrovirus_Pol_polyprotein"/>
</dbReference>
<dbReference type="SUPFAM" id="SSF53098">
    <property type="entry name" value="Ribonuclease H-like"/>
    <property type="match status" value="1"/>
</dbReference>
<dbReference type="Proteomes" id="UP000736787">
    <property type="component" value="Unassembled WGS sequence"/>
</dbReference>
<feature type="compositionally biased region" description="Acidic residues" evidence="1">
    <location>
        <begin position="305"/>
        <end position="315"/>
    </location>
</feature>
<dbReference type="FunFam" id="3.30.420.10:FF:000032">
    <property type="entry name" value="Retrovirus-related Pol polyprotein from transposon 297-like Protein"/>
    <property type="match status" value="1"/>
</dbReference>
<dbReference type="PROSITE" id="PS50994">
    <property type="entry name" value="INTEGRASE"/>
    <property type="match status" value="1"/>
</dbReference>
<reference evidence="3" key="1">
    <citation type="submission" date="2018-10" db="EMBL/GenBank/DDBJ databases">
        <title>Effector identification in a new, highly contiguous assembly of the strawberry crown rot pathogen Phytophthora cactorum.</title>
        <authorList>
            <person name="Armitage A.D."/>
            <person name="Nellist C.F."/>
            <person name="Bates H."/>
            <person name="Vickerstaff R.J."/>
            <person name="Harrison R.J."/>
        </authorList>
    </citation>
    <scope>NUCLEOTIDE SEQUENCE</scope>
    <source>
        <strain evidence="3">4040</strain>
    </source>
</reference>
<dbReference type="Pfam" id="PF24626">
    <property type="entry name" value="SH3_Tf2-1"/>
    <property type="match status" value="1"/>
</dbReference>
<dbReference type="PANTHER" id="PTHR37984:SF5">
    <property type="entry name" value="PROTEIN NYNRIN-LIKE"/>
    <property type="match status" value="1"/>
</dbReference>